<organism evidence="1">
    <name type="scientific">uncultured prokaryote</name>
    <dbReference type="NCBI Taxonomy" id="198431"/>
    <lineage>
        <taxon>unclassified sequences</taxon>
        <taxon>environmental samples</taxon>
    </lineage>
</organism>
<reference evidence="1" key="2">
    <citation type="submission" date="2015-07" db="EMBL/GenBank/DDBJ databases">
        <title>Plasmids, circular viruses and viroids from rat gut.</title>
        <authorList>
            <person name="Jorgensen T.J."/>
            <person name="Hansen M.A."/>
            <person name="Xu Z."/>
            <person name="Tabak M.A."/>
            <person name="Sorensen S.J."/>
            <person name="Hansen L.H."/>
        </authorList>
    </citation>
    <scope>NUCLEOTIDE SEQUENCE</scope>
    <source>
        <strain evidence="1">RGFK1567</strain>
    </source>
</reference>
<evidence type="ECO:0000313" key="1">
    <source>
        <dbReference type="EMBL" id="CRY97462.1"/>
    </source>
</evidence>
<reference evidence="1" key="1">
    <citation type="submission" date="2015-06" db="EMBL/GenBank/DDBJ databases">
        <authorList>
            <person name="Joergensen T."/>
        </authorList>
    </citation>
    <scope>NUCLEOTIDE SEQUENCE</scope>
    <source>
        <strain evidence="1">RGFK1567</strain>
    </source>
</reference>
<dbReference type="AlphaFoldDB" id="A0A0H5QNY2"/>
<proteinExistence type="predicted"/>
<accession>A0A0H5QNY2</accession>
<name>A0A0H5QNY2_9ZZZZ</name>
<protein>
    <submittedName>
        <fullName evidence="1">Uncharacterized protein</fullName>
    </submittedName>
</protein>
<dbReference type="EMBL" id="LN854095">
    <property type="protein sequence ID" value="CRY97462.1"/>
    <property type="molecule type" value="Genomic_DNA"/>
</dbReference>
<sequence length="206" mass="21781">MNLNLPFGYAHVLLGFGGTACPRGAAITFGVHDEGGSEFPAAMASEIIALWGTHLDTVTNSLVSLQSCRVKKGPMEDGPFAEVSTTNAGATSGATVSPNVTYLVRKHTGLGGKMGQGRMYLPGVAEGMVDEAGTLNSGVRSGYETAWQAFWLGLNTGGLPMYLLHSFGQYMNRKNELVTVAARTPTIVTSLTVDAKVATQRRRLRG</sequence>